<keyword evidence="2" id="KW-1003">Cell membrane</keyword>
<feature type="transmembrane region" description="Helical" evidence="6">
    <location>
        <begin position="384"/>
        <end position="406"/>
    </location>
</feature>
<feature type="transmembrane region" description="Helical" evidence="6">
    <location>
        <begin position="323"/>
        <end position="346"/>
    </location>
</feature>
<feature type="transmembrane region" description="Helical" evidence="6">
    <location>
        <begin position="222"/>
        <end position="244"/>
    </location>
</feature>
<dbReference type="Proteomes" id="UP000183788">
    <property type="component" value="Unassembled WGS sequence"/>
</dbReference>
<dbReference type="RefSeq" id="WP_072363283.1">
    <property type="nucleotide sequence ID" value="NZ_CP139972.1"/>
</dbReference>
<evidence type="ECO:0000256" key="1">
    <source>
        <dbReference type="ARBA" id="ARBA00004651"/>
    </source>
</evidence>
<feature type="transmembrane region" description="Helical" evidence="6">
    <location>
        <begin position="151"/>
        <end position="174"/>
    </location>
</feature>
<evidence type="ECO:0000256" key="5">
    <source>
        <dbReference type="ARBA" id="ARBA00023136"/>
    </source>
</evidence>
<sequence length="417" mass="47339">MKKIFLQEYEKYWVLADQVTVSGAAFVTNLVLARVLGITNFGKFTSIVMLQLFLLSITMSLSSQLYQVLFLRLEEKEKQLLTTGLFYQQLFGSLGLILLTLILNQLFPVFFSQVLSIPSNLSSLWPILAITFTIFTDFLRRALITQGKARFALLIDMIDNFLQIVLIAVCLYMKVLDIKMAWLCIALAYIPAIIVGIYLLAPHTISSECFRFTWKQQKDKSSWLLGTSLLQWGSGYFFVVAAGWWLGAAALGALRLAQYVFGLLNLLLQAVENYALPLASRGIQKGKYWYLLLKKCILLIVPFLIIIGIFAKQILLFAGGNEFASYTFVMYGLIVVYLAITIGYPIRIAIRSMHMNKDYFVAYILSVSVSILCAPWLLQHWQLYGVLAGLLLSQVINSGYWLIVLFHKKNFIWKSAI</sequence>
<dbReference type="STRING" id="1004.SAMN05661012_04290"/>
<evidence type="ECO:0000256" key="3">
    <source>
        <dbReference type="ARBA" id="ARBA00022692"/>
    </source>
</evidence>
<dbReference type="Pfam" id="PF01943">
    <property type="entry name" value="Polysacc_synt"/>
    <property type="match status" value="1"/>
</dbReference>
<comment type="subcellular location">
    <subcellularLocation>
        <location evidence="1">Cell membrane</location>
        <topology evidence="1">Multi-pass membrane protein</topology>
    </subcellularLocation>
</comment>
<accession>A0A1K1RU70</accession>
<feature type="transmembrane region" description="Helical" evidence="6">
    <location>
        <begin position="180"/>
        <end position="201"/>
    </location>
</feature>
<feature type="transmembrane region" description="Helical" evidence="6">
    <location>
        <begin position="123"/>
        <end position="139"/>
    </location>
</feature>
<dbReference type="InterPro" id="IPR002797">
    <property type="entry name" value="Polysacc_synth"/>
</dbReference>
<dbReference type="Proteomes" id="UP001326715">
    <property type="component" value="Chromosome"/>
</dbReference>
<gene>
    <name evidence="7" type="ORF">SAMN05661012_04290</name>
    <name evidence="8" type="ORF">SR876_11250</name>
</gene>
<evidence type="ECO:0000313" key="9">
    <source>
        <dbReference type="Proteomes" id="UP000183788"/>
    </source>
</evidence>
<protein>
    <submittedName>
        <fullName evidence="7">Membrane protein involved in the export of O-antigen and teichoic acid</fullName>
    </submittedName>
    <submittedName>
        <fullName evidence="8">Oligosaccharide flippase family protein</fullName>
    </submittedName>
</protein>
<feature type="transmembrane region" description="Helical" evidence="6">
    <location>
        <begin position="358"/>
        <end position="378"/>
    </location>
</feature>
<keyword evidence="5 6" id="KW-0472">Membrane</keyword>
<feature type="transmembrane region" description="Helical" evidence="6">
    <location>
        <begin position="44"/>
        <end position="69"/>
    </location>
</feature>
<dbReference type="InterPro" id="IPR050833">
    <property type="entry name" value="Poly_Biosynth_Transport"/>
</dbReference>
<dbReference type="OrthoDB" id="582032at2"/>
<dbReference type="PANTHER" id="PTHR30250">
    <property type="entry name" value="PST FAMILY PREDICTED COLANIC ACID TRANSPORTER"/>
    <property type="match status" value="1"/>
</dbReference>
<feature type="transmembrane region" description="Helical" evidence="6">
    <location>
        <begin position="256"/>
        <end position="276"/>
    </location>
</feature>
<evidence type="ECO:0000256" key="2">
    <source>
        <dbReference type="ARBA" id="ARBA00022475"/>
    </source>
</evidence>
<name>A0A1K1RU70_9BACT</name>
<keyword evidence="4 6" id="KW-1133">Transmembrane helix</keyword>
<dbReference type="EMBL" id="FPIZ01000014">
    <property type="protein sequence ID" value="SFW75787.1"/>
    <property type="molecule type" value="Genomic_DNA"/>
</dbReference>
<reference evidence="8 10" key="2">
    <citation type="submission" date="2023-11" db="EMBL/GenBank/DDBJ databases">
        <title>MicrobeMod: A computational toolkit for identifying prokaryotic methylation and restriction-modification with nanopore sequencing.</title>
        <authorList>
            <person name="Crits-Christoph A."/>
            <person name="Kang S.C."/>
            <person name="Lee H."/>
            <person name="Ostrov N."/>
        </authorList>
    </citation>
    <scope>NUCLEOTIDE SEQUENCE [LARGE SCALE GENOMIC DNA]</scope>
    <source>
        <strain evidence="8 10">ATCC 23090</strain>
    </source>
</reference>
<evidence type="ECO:0000256" key="6">
    <source>
        <dbReference type="SAM" id="Phobius"/>
    </source>
</evidence>
<dbReference type="EMBL" id="CP140154">
    <property type="protein sequence ID" value="WQG92082.1"/>
    <property type="molecule type" value="Genomic_DNA"/>
</dbReference>
<dbReference type="GO" id="GO:0005886">
    <property type="term" value="C:plasma membrane"/>
    <property type="evidence" value="ECO:0007669"/>
    <property type="project" value="UniProtKB-SubCell"/>
</dbReference>
<feature type="transmembrane region" description="Helical" evidence="6">
    <location>
        <begin position="12"/>
        <end position="32"/>
    </location>
</feature>
<dbReference type="AlphaFoldDB" id="A0A1K1RU70"/>
<evidence type="ECO:0000256" key="4">
    <source>
        <dbReference type="ARBA" id="ARBA00022989"/>
    </source>
</evidence>
<organism evidence="7 9">
    <name type="scientific">Chitinophaga sancti</name>
    <dbReference type="NCBI Taxonomy" id="1004"/>
    <lineage>
        <taxon>Bacteria</taxon>
        <taxon>Pseudomonadati</taxon>
        <taxon>Bacteroidota</taxon>
        <taxon>Chitinophagia</taxon>
        <taxon>Chitinophagales</taxon>
        <taxon>Chitinophagaceae</taxon>
        <taxon>Chitinophaga</taxon>
    </lineage>
</organism>
<keyword evidence="3 6" id="KW-0812">Transmembrane</keyword>
<evidence type="ECO:0000313" key="10">
    <source>
        <dbReference type="Proteomes" id="UP001326715"/>
    </source>
</evidence>
<feature type="transmembrane region" description="Helical" evidence="6">
    <location>
        <begin position="288"/>
        <end position="311"/>
    </location>
</feature>
<evidence type="ECO:0000313" key="7">
    <source>
        <dbReference type="EMBL" id="SFW75787.1"/>
    </source>
</evidence>
<dbReference type="PANTHER" id="PTHR30250:SF11">
    <property type="entry name" value="O-ANTIGEN TRANSPORTER-RELATED"/>
    <property type="match status" value="1"/>
</dbReference>
<evidence type="ECO:0000313" key="8">
    <source>
        <dbReference type="EMBL" id="WQG92082.1"/>
    </source>
</evidence>
<feature type="transmembrane region" description="Helical" evidence="6">
    <location>
        <begin position="90"/>
        <end position="111"/>
    </location>
</feature>
<reference evidence="7 9" key="1">
    <citation type="submission" date="2016-11" db="EMBL/GenBank/DDBJ databases">
        <authorList>
            <person name="Jaros S."/>
            <person name="Januszkiewicz K."/>
            <person name="Wedrychowicz H."/>
        </authorList>
    </citation>
    <scope>NUCLEOTIDE SEQUENCE [LARGE SCALE GENOMIC DNA]</scope>
    <source>
        <strain evidence="7 9">DSM 784</strain>
    </source>
</reference>
<keyword evidence="10" id="KW-1185">Reference proteome</keyword>
<proteinExistence type="predicted"/>